<dbReference type="InterPro" id="IPR006638">
    <property type="entry name" value="Elp3/MiaA/NifB-like_rSAM"/>
</dbReference>
<dbReference type="Pfam" id="PF04055">
    <property type="entry name" value="Radical_SAM"/>
    <property type="match status" value="1"/>
</dbReference>
<dbReference type="STRING" id="1121256.SAMN02746089_01414"/>
<evidence type="ECO:0000256" key="4">
    <source>
        <dbReference type="ARBA" id="ARBA00023004"/>
    </source>
</evidence>
<dbReference type="AlphaFoldDB" id="A0A1M4ZEH9"/>
<evidence type="ECO:0000256" key="2">
    <source>
        <dbReference type="ARBA" id="ARBA00022691"/>
    </source>
</evidence>
<dbReference type="Gene3D" id="3.20.20.70">
    <property type="entry name" value="Aldolase class I"/>
    <property type="match status" value="1"/>
</dbReference>
<dbReference type="InterPro" id="IPR034422">
    <property type="entry name" value="HydE/PylB-like"/>
</dbReference>
<keyword evidence="11" id="KW-1185">Reference proteome</keyword>
<dbReference type="InterPro" id="IPR010722">
    <property type="entry name" value="BATS_dom"/>
</dbReference>
<dbReference type="SFLD" id="SFLDG01060">
    <property type="entry name" value="BATS_domain_containing"/>
    <property type="match status" value="1"/>
</dbReference>
<dbReference type="RefSeq" id="WP_073343287.1">
    <property type="nucleotide sequence ID" value="NZ_FQVH01000013.1"/>
</dbReference>
<accession>A0A1M4ZEH9</accession>
<evidence type="ECO:0000313" key="11">
    <source>
        <dbReference type="Proteomes" id="UP000184088"/>
    </source>
</evidence>
<dbReference type="SFLD" id="SFLDG01280">
    <property type="entry name" value="HydE/PylB-like"/>
    <property type="match status" value="1"/>
</dbReference>
<dbReference type="SFLD" id="SFLDF00348">
    <property type="entry name" value="FeFe_hydrogenase_maturase_(Hyd"/>
    <property type="match status" value="1"/>
</dbReference>
<dbReference type="InterPro" id="IPR058240">
    <property type="entry name" value="rSAM_sf"/>
</dbReference>
<dbReference type="GO" id="GO:0042364">
    <property type="term" value="P:water-soluble vitamin biosynthetic process"/>
    <property type="evidence" value="ECO:0007669"/>
    <property type="project" value="UniProtKB-ARBA"/>
</dbReference>
<evidence type="ECO:0000256" key="5">
    <source>
        <dbReference type="ARBA" id="ARBA00023014"/>
    </source>
</evidence>
<feature type="binding site" evidence="7">
    <location>
        <position position="64"/>
    </location>
    <ligand>
        <name>[4Fe-4S] cluster</name>
        <dbReference type="ChEBI" id="CHEBI:49883"/>
        <note>4Fe-4S-S-AdoMet</note>
    </ligand>
</feature>
<dbReference type="OrthoDB" id="9775764at2"/>
<protein>
    <submittedName>
        <fullName evidence="10">Iron-only hydrogenase maturation protein HydE</fullName>
    </submittedName>
</protein>
<feature type="domain" description="Radical SAM core" evidence="9">
    <location>
        <begin position="50"/>
        <end position="265"/>
    </location>
</feature>
<keyword evidence="4 7" id="KW-0408">Iron</keyword>
<organism evidence="10 11">
    <name type="scientific">Caldanaerobius fijiensis DSM 17918</name>
    <dbReference type="NCBI Taxonomy" id="1121256"/>
    <lineage>
        <taxon>Bacteria</taxon>
        <taxon>Bacillati</taxon>
        <taxon>Bacillota</taxon>
        <taxon>Clostridia</taxon>
        <taxon>Thermoanaerobacterales</taxon>
        <taxon>Thermoanaerobacteraceae</taxon>
        <taxon>Caldanaerobius</taxon>
    </lineage>
</organism>
<evidence type="ECO:0000256" key="3">
    <source>
        <dbReference type="ARBA" id="ARBA00022723"/>
    </source>
</evidence>
<dbReference type="GO" id="GO:0051539">
    <property type="term" value="F:4 iron, 4 sulfur cluster binding"/>
    <property type="evidence" value="ECO:0007669"/>
    <property type="project" value="UniProtKB-KW"/>
</dbReference>
<dbReference type="NCBIfam" id="TIGR03956">
    <property type="entry name" value="rSAM_HydE"/>
    <property type="match status" value="1"/>
</dbReference>
<evidence type="ECO:0000256" key="6">
    <source>
        <dbReference type="ARBA" id="ARBA00034078"/>
    </source>
</evidence>
<dbReference type="SUPFAM" id="SSF102114">
    <property type="entry name" value="Radical SAM enzymes"/>
    <property type="match status" value="1"/>
</dbReference>
<keyword evidence="1 7" id="KW-0004">4Fe-4S</keyword>
<feature type="binding site" evidence="7">
    <location>
        <position position="68"/>
    </location>
    <ligand>
        <name>[4Fe-4S] cluster</name>
        <dbReference type="ChEBI" id="CHEBI:49883"/>
        <note>4Fe-4S-S-AdoMet</note>
    </ligand>
</feature>
<dbReference type="PANTHER" id="PTHR43726">
    <property type="entry name" value="3-METHYLORNITHINE SYNTHASE"/>
    <property type="match status" value="1"/>
</dbReference>
<keyword evidence="5 7" id="KW-0411">Iron-sulfur</keyword>
<dbReference type="InterPro" id="IPR013785">
    <property type="entry name" value="Aldolase_TIM"/>
</dbReference>
<reference evidence="10 11" key="1">
    <citation type="submission" date="2016-11" db="EMBL/GenBank/DDBJ databases">
        <authorList>
            <person name="Jaros S."/>
            <person name="Januszkiewicz K."/>
            <person name="Wedrychowicz H."/>
        </authorList>
    </citation>
    <scope>NUCLEOTIDE SEQUENCE [LARGE SCALE GENOMIC DNA]</scope>
    <source>
        <strain evidence="10 11">DSM 17918</strain>
    </source>
</reference>
<dbReference type="InterPro" id="IPR007197">
    <property type="entry name" value="rSAM"/>
</dbReference>
<feature type="binding site" evidence="8">
    <location>
        <position position="163"/>
    </location>
    <ligand>
        <name>S-adenosyl-L-methionine</name>
        <dbReference type="ChEBI" id="CHEBI:59789"/>
    </ligand>
</feature>
<dbReference type="GO" id="GO:0046872">
    <property type="term" value="F:metal ion binding"/>
    <property type="evidence" value="ECO:0007669"/>
    <property type="project" value="UniProtKB-KW"/>
</dbReference>
<feature type="binding site" evidence="7">
    <location>
        <position position="71"/>
    </location>
    <ligand>
        <name>[4Fe-4S] cluster</name>
        <dbReference type="ChEBI" id="CHEBI:49883"/>
        <note>4Fe-4S-S-AdoMet</note>
    </ligand>
</feature>
<sequence>MDYKQLVDKAYEKHNLDKEEIERLLMPENSEDEAYLFKKADQLRHETVGDFVHLRGLVEFSSHCRRNCNYCGLRRDNTSLLRYRLSPDEIVDIAHNAAMLGYKTIVLQSGEDEFYTADIISDIIRRIKQNDDVAVTLCIGERSYEEYKLMRQAGADRYLLKFETANPEHYAAMHPDMNYDDRIRCLMMLKDLGYEVGSGNIVGLPGQTIAHLAEDIMLLKELDVEMAGIGPFIPHSNTPFRGEAMGTLEMTLRVVAIVRLMLPYANIPATTAVGTIHPQGRQKALMAGANVVMPNVMPSQYRPRYEIYPSKICIGEQPANCRMCIEGIIRSLGREVGTDYGSYKAGQ</sequence>
<dbReference type="CDD" id="cd01335">
    <property type="entry name" value="Radical_SAM"/>
    <property type="match status" value="1"/>
</dbReference>
<dbReference type="SFLD" id="SFLDG01082">
    <property type="entry name" value="B12-binding_domain_containing"/>
    <property type="match status" value="1"/>
</dbReference>
<dbReference type="GO" id="GO:0044272">
    <property type="term" value="P:sulfur compound biosynthetic process"/>
    <property type="evidence" value="ECO:0007669"/>
    <property type="project" value="UniProtKB-ARBA"/>
</dbReference>
<name>A0A1M4ZEH9_9THEO</name>
<dbReference type="GO" id="GO:0016740">
    <property type="term" value="F:transferase activity"/>
    <property type="evidence" value="ECO:0007669"/>
    <property type="project" value="TreeGrafter"/>
</dbReference>
<dbReference type="Proteomes" id="UP000184088">
    <property type="component" value="Unassembled WGS sequence"/>
</dbReference>
<keyword evidence="2 7" id="KW-0949">S-adenosyl-L-methionine</keyword>
<dbReference type="PANTHER" id="PTHR43726:SF1">
    <property type="entry name" value="BIOTIN SYNTHASE"/>
    <property type="match status" value="1"/>
</dbReference>
<dbReference type="InterPro" id="IPR024021">
    <property type="entry name" value="FeFe-hyd_HydE_rSAM"/>
</dbReference>
<evidence type="ECO:0000256" key="8">
    <source>
        <dbReference type="PIRSR" id="PIRSR004762-2"/>
    </source>
</evidence>
<evidence type="ECO:0000259" key="9">
    <source>
        <dbReference type="PROSITE" id="PS51918"/>
    </source>
</evidence>
<dbReference type="SMART" id="SM00729">
    <property type="entry name" value="Elp3"/>
    <property type="match status" value="1"/>
</dbReference>
<feature type="binding site" evidence="8">
    <location>
        <position position="182"/>
    </location>
    <ligand>
        <name>S-adenosyl-L-methionine</name>
        <dbReference type="ChEBI" id="CHEBI:59789"/>
    </ligand>
</feature>
<evidence type="ECO:0000256" key="7">
    <source>
        <dbReference type="PIRSR" id="PIRSR004762-1"/>
    </source>
</evidence>
<keyword evidence="3" id="KW-0479">Metal-binding</keyword>
<gene>
    <name evidence="10" type="ORF">SAMN02746089_01414</name>
</gene>
<dbReference type="EMBL" id="FQVH01000013">
    <property type="protein sequence ID" value="SHF16469.1"/>
    <property type="molecule type" value="Genomic_DNA"/>
</dbReference>
<comment type="cofactor">
    <cofactor evidence="7">
        <name>[4Fe-4S] cluster</name>
        <dbReference type="ChEBI" id="CHEBI:49883"/>
    </cofactor>
    <text evidence="7">Binds 1 [4Fe-4S] cluster. The cluster is coordinated with 3 cysteines and an exchangeable S-adenosyl-L-methionine.</text>
</comment>
<dbReference type="SMART" id="SM00876">
    <property type="entry name" value="BATS"/>
    <property type="match status" value="1"/>
</dbReference>
<dbReference type="SFLD" id="SFLDS00029">
    <property type="entry name" value="Radical_SAM"/>
    <property type="match status" value="1"/>
</dbReference>
<dbReference type="PROSITE" id="PS51918">
    <property type="entry name" value="RADICAL_SAM"/>
    <property type="match status" value="1"/>
</dbReference>
<proteinExistence type="predicted"/>
<comment type="cofactor">
    <cofactor evidence="6">
        <name>[2Fe-2S] cluster</name>
        <dbReference type="ChEBI" id="CHEBI:190135"/>
    </cofactor>
</comment>
<dbReference type="PIRSF" id="PIRSF004762">
    <property type="entry name" value="CHP00423"/>
    <property type="match status" value="1"/>
</dbReference>
<evidence type="ECO:0000256" key="1">
    <source>
        <dbReference type="ARBA" id="ARBA00022485"/>
    </source>
</evidence>
<evidence type="ECO:0000313" key="10">
    <source>
        <dbReference type="EMBL" id="SHF16469.1"/>
    </source>
</evidence>